<reference evidence="2 4" key="1">
    <citation type="submission" date="2016-02" db="EMBL/GenBank/DDBJ databases">
        <authorList>
            <person name="Holder M.E."/>
            <person name="Ajami N.J."/>
            <person name="Petrosino J.F."/>
        </authorList>
    </citation>
    <scope>NUCLEOTIDE SEQUENCE [LARGE SCALE GENOMIC DNA]</scope>
    <source>
        <strain evidence="2 4">CCUG 32990</strain>
    </source>
</reference>
<gene>
    <name evidence="2" type="ORF">AXF12_01410</name>
    <name evidence="3" type="ORF">SAMEA44541418_01481</name>
</gene>
<feature type="repeat" description="TPR" evidence="1">
    <location>
        <begin position="345"/>
        <end position="378"/>
    </location>
</feature>
<organism evidence="3 5">
    <name type="scientific">Capnocytophaga haemolytica</name>
    <dbReference type="NCBI Taxonomy" id="45243"/>
    <lineage>
        <taxon>Bacteria</taxon>
        <taxon>Pseudomonadati</taxon>
        <taxon>Bacteroidota</taxon>
        <taxon>Flavobacteriia</taxon>
        <taxon>Flavobacteriales</taxon>
        <taxon>Flavobacteriaceae</taxon>
        <taxon>Capnocytophaga</taxon>
    </lineage>
</organism>
<evidence type="ECO:0000313" key="3">
    <source>
        <dbReference type="EMBL" id="SNV11922.1"/>
    </source>
</evidence>
<dbReference type="Proteomes" id="UP000215539">
    <property type="component" value="Chromosome 1"/>
</dbReference>
<evidence type="ECO:0000313" key="2">
    <source>
        <dbReference type="EMBL" id="AMD84311.1"/>
    </source>
</evidence>
<evidence type="ECO:0000256" key="1">
    <source>
        <dbReference type="PROSITE-ProRule" id="PRU00339"/>
    </source>
</evidence>
<dbReference type="AlphaFoldDB" id="A0AAX2GYI8"/>
<dbReference type="Pfam" id="PF13174">
    <property type="entry name" value="TPR_6"/>
    <property type="match status" value="1"/>
</dbReference>
<dbReference type="KEGG" id="chg:AXF12_01410"/>
<accession>A0AAX2GYI8</accession>
<dbReference type="SUPFAM" id="SSF48452">
    <property type="entry name" value="TPR-like"/>
    <property type="match status" value="1"/>
</dbReference>
<dbReference type="Gene3D" id="1.25.40.10">
    <property type="entry name" value="Tetratricopeptide repeat domain"/>
    <property type="match status" value="3"/>
</dbReference>
<feature type="repeat" description="TPR" evidence="1">
    <location>
        <begin position="194"/>
        <end position="227"/>
    </location>
</feature>
<dbReference type="EMBL" id="LT906449">
    <property type="protein sequence ID" value="SNV11922.1"/>
    <property type="molecule type" value="Genomic_DNA"/>
</dbReference>
<dbReference type="EMBL" id="CP014227">
    <property type="protein sequence ID" value="AMD84311.1"/>
    <property type="molecule type" value="Genomic_DNA"/>
</dbReference>
<name>A0AAX2GYI8_9FLAO</name>
<dbReference type="PROSITE" id="PS51257">
    <property type="entry name" value="PROKAR_LIPOPROTEIN"/>
    <property type="match status" value="1"/>
</dbReference>
<sequence length="837" mass="96895">MERRIHHSGFVGLGLLLLAGCTPNANTYYNRQMQPIVTKYNVLFNGEEAFDKGYTELQQKYHDDFSDVLPVEPIGMSGKVQLDGMENPNFERAEEKAIKTIQRHSMVYKGEQRNYKIDDAYMLLGKARYYNERFFPALEAFNHLLTNYGKSEHIPAAAVWAQKTNLRLGRDKVAIEKLNTFLEETPKIRRNDKAEAYATLGQAYINQEQYPQAADALYTAGKYTRNRALRGRYYFIAAQLYEKQKQRDSAVVAYEKVIKQNWKIPRRLWIEAQAGMARNKVFTPEEKAEYLAYLTKLENRYEHKDFLDVLYYQHAELLKDKDKASAIAFYRNSLSKNKDNNPLKAKAHERLADIYFEKKDYTSAYHHLDSTLTYIPEHTFEHLYIRRKKDNLAKITELEYAVKHNDSILKVVRLPKDAQVAYYQKHIDSMQQVASAKVVKDTRKNTGMGISPQAAEPAKGGKFYFYNPMAVAYGKQQFQQYWGDRKLEDNWRWSATEATVPDLNAQAATEVVQPKEQLTPEQYIAKLPTSQDEIRQLEEERNQALYQLGVLYRAKFSDHELAIQRLKRVLEQHPSPEVEVATLYELYKNYQESNDPQAEAIKTRLLASYGNTDYAKLLQGAATTRQEQNQQAQQFLDTLMVAYEKGDFVTTATRLEAEGLQYRETAVAPKIALLQAKTTGRLQGVTPYREQLDRIVTAYPATPESEEAKDLLEELKEVETEPFVPVEKTTKWKVVITRVDPVQRTEIAKKLTDKLKSISEAMTLSEDVYNKEETWLVVHHLRDAHTAETVIRDLKELLAKYHLSAFAIATENYRLVQMRKDKDKYLETQKPVTNASK</sequence>
<dbReference type="InterPro" id="IPR011990">
    <property type="entry name" value="TPR-like_helical_dom_sf"/>
</dbReference>
<dbReference type="Pfam" id="PF13181">
    <property type="entry name" value="TPR_8"/>
    <property type="match status" value="1"/>
</dbReference>
<evidence type="ECO:0000313" key="5">
    <source>
        <dbReference type="Proteomes" id="UP000215539"/>
    </source>
</evidence>
<dbReference type="InterPro" id="IPR019734">
    <property type="entry name" value="TPR_rpt"/>
</dbReference>
<proteinExistence type="predicted"/>
<keyword evidence="1" id="KW-0802">TPR repeat</keyword>
<dbReference type="PROSITE" id="PS50005">
    <property type="entry name" value="TPR"/>
    <property type="match status" value="2"/>
</dbReference>
<keyword evidence="4" id="KW-1185">Reference proteome</keyword>
<protein>
    <submittedName>
        <fullName evidence="3">Tol-pal system protein YbgF</fullName>
    </submittedName>
</protein>
<evidence type="ECO:0000313" key="4">
    <source>
        <dbReference type="Proteomes" id="UP000065822"/>
    </source>
</evidence>
<dbReference type="Proteomes" id="UP000065822">
    <property type="component" value="Chromosome"/>
</dbReference>
<reference evidence="3 5" key="2">
    <citation type="submission" date="2017-06" db="EMBL/GenBank/DDBJ databases">
        <authorList>
            <consortium name="Pathogen Informatics"/>
        </authorList>
    </citation>
    <scope>NUCLEOTIDE SEQUENCE [LARGE SCALE GENOMIC DNA]</scope>
    <source>
        <strain evidence="3 5">NCTC12947</strain>
    </source>
</reference>
<dbReference type="RefSeq" id="WP_066427879.1">
    <property type="nucleotide sequence ID" value="NZ_CP014227.1"/>
</dbReference>
<dbReference type="SMART" id="SM00028">
    <property type="entry name" value="TPR"/>
    <property type="match status" value="6"/>
</dbReference>